<evidence type="ECO:0000313" key="8">
    <source>
        <dbReference type="EMBL" id="TCP23747.1"/>
    </source>
</evidence>
<gene>
    <name evidence="8" type="ORF">EV207_12925</name>
</gene>
<evidence type="ECO:0000256" key="3">
    <source>
        <dbReference type="ARBA" id="ARBA00012027"/>
    </source>
</evidence>
<feature type="domain" description="PLD phosphodiesterase" evidence="7">
    <location>
        <begin position="128"/>
        <end position="155"/>
    </location>
</feature>
<dbReference type="Pfam" id="PF13091">
    <property type="entry name" value="PLDc_2"/>
    <property type="match status" value="1"/>
</dbReference>
<dbReference type="InterPro" id="IPR001736">
    <property type="entry name" value="PLipase_D/transphosphatidylase"/>
</dbReference>
<dbReference type="Gene3D" id="3.30.870.10">
    <property type="entry name" value="Endonuclease Chain A"/>
    <property type="match status" value="1"/>
</dbReference>
<sequence>MDLFVWVGSVLAAGATTYMVSNFQQGKKKSLKSPNVIREKEIDYSFTRSDKYQSPQLKISGLIDQTKETLDIAIFLITKTKIIPRIIQAKKRGVDVRVITDRGQSTQYSKKAIDNLVDDGIPVKVNNHQGNMHLKLMIADNKVVCSGSYNFTKSAEEKNDEMIVIIKSKEIANEWTRRYDQMWNDEINFSYYKNNELQKHA</sequence>
<dbReference type="PROSITE" id="PS50035">
    <property type="entry name" value="PLD"/>
    <property type="match status" value="1"/>
</dbReference>
<dbReference type="GO" id="GO:0006793">
    <property type="term" value="P:phosphorus metabolic process"/>
    <property type="evidence" value="ECO:0007669"/>
    <property type="project" value="UniProtKB-ARBA"/>
</dbReference>
<dbReference type="EMBL" id="SLXK01000029">
    <property type="protein sequence ID" value="TCP23747.1"/>
    <property type="molecule type" value="Genomic_DNA"/>
</dbReference>
<keyword evidence="4" id="KW-0378">Hydrolase</keyword>
<dbReference type="InterPro" id="IPR025202">
    <property type="entry name" value="PLD-like_dom"/>
</dbReference>
<evidence type="ECO:0000256" key="2">
    <source>
        <dbReference type="ARBA" id="ARBA00008664"/>
    </source>
</evidence>
<evidence type="ECO:0000256" key="6">
    <source>
        <dbReference type="ARBA" id="ARBA00023098"/>
    </source>
</evidence>
<dbReference type="GO" id="GO:0004630">
    <property type="term" value="F:phospholipase D activity"/>
    <property type="evidence" value="ECO:0007669"/>
    <property type="project" value="UniProtKB-EC"/>
</dbReference>
<dbReference type="EC" id="3.1.4.4" evidence="3"/>
<dbReference type="GO" id="GO:0016042">
    <property type="term" value="P:lipid catabolic process"/>
    <property type="evidence" value="ECO:0007669"/>
    <property type="project" value="UniProtKB-KW"/>
</dbReference>
<keyword evidence="9" id="KW-1185">Reference proteome</keyword>
<evidence type="ECO:0000256" key="5">
    <source>
        <dbReference type="ARBA" id="ARBA00022963"/>
    </source>
</evidence>
<dbReference type="PANTHER" id="PTHR43856">
    <property type="entry name" value="CARDIOLIPIN HYDROLASE"/>
    <property type="match status" value="1"/>
</dbReference>
<reference evidence="8 9" key="1">
    <citation type="submission" date="2019-03" db="EMBL/GenBank/DDBJ databases">
        <title>Genomic Encyclopedia of Type Strains, Phase IV (KMG-IV): sequencing the most valuable type-strain genomes for metagenomic binning, comparative biology and taxonomic classification.</title>
        <authorList>
            <person name="Goeker M."/>
        </authorList>
    </citation>
    <scope>NUCLEOTIDE SEQUENCE [LARGE SCALE GENOMIC DNA]</scope>
    <source>
        <strain evidence="8 9">DSM 19377</strain>
    </source>
</reference>
<dbReference type="GO" id="GO:0016891">
    <property type="term" value="F:RNA endonuclease activity producing 5'-phosphomonoesters, hydrolytic mechanism"/>
    <property type="evidence" value="ECO:0007669"/>
    <property type="project" value="TreeGrafter"/>
</dbReference>
<keyword evidence="6" id="KW-0443">Lipid metabolism</keyword>
<comment type="catalytic activity">
    <reaction evidence="1">
        <text>a 1,2-diacyl-sn-glycero-3-phosphocholine + H2O = a 1,2-diacyl-sn-glycero-3-phosphate + choline + H(+)</text>
        <dbReference type="Rhea" id="RHEA:14445"/>
        <dbReference type="ChEBI" id="CHEBI:15354"/>
        <dbReference type="ChEBI" id="CHEBI:15377"/>
        <dbReference type="ChEBI" id="CHEBI:15378"/>
        <dbReference type="ChEBI" id="CHEBI:57643"/>
        <dbReference type="ChEBI" id="CHEBI:58608"/>
        <dbReference type="EC" id="3.1.4.4"/>
    </reaction>
</comment>
<name>A0A4R2NPS1_9BACL</name>
<accession>A0A4R2NPS1</accession>
<keyword evidence="5" id="KW-0442">Lipid degradation</keyword>
<dbReference type="SUPFAM" id="SSF56024">
    <property type="entry name" value="Phospholipase D/nuclease"/>
    <property type="match status" value="1"/>
</dbReference>
<evidence type="ECO:0000256" key="4">
    <source>
        <dbReference type="ARBA" id="ARBA00022801"/>
    </source>
</evidence>
<dbReference type="AlphaFoldDB" id="A0A4R2NPS1"/>
<comment type="caution">
    <text evidence="8">The sequence shown here is derived from an EMBL/GenBank/DDBJ whole genome shotgun (WGS) entry which is preliminary data.</text>
</comment>
<evidence type="ECO:0000313" key="9">
    <source>
        <dbReference type="Proteomes" id="UP000295416"/>
    </source>
</evidence>
<dbReference type="InterPro" id="IPR051406">
    <property type="entry name" value="PLD_domain"/>
</dbReference>
<organism evidence="8 9">
    <name type="scientific">Scopulibacillus darangshiensis</name>
    <dbReference type="NCBI Taxonomy" id="442528"/>
    <lineage>
        <taxon>Bacteria</taxon>
        <taxon>Bacillati</taxon>
        <taxon>Bacillota</taxon>
        <taxon>Bacilli</taxon>
        <taxon>Bacillales</taxon>
        <taxon>Sporolactobacillaceae</taxon>
        <taxon>Scopulibacillus</taxon>
    </lineage>
</organism>
<dbReference type="RefSeq" id="WP_132747259.1">
    <property type="nucleotide sequence ID" value="NZ_SLXK01000029.1"/>
</dbReference>
<dbReference type="Proteomes" id="UP000295416">
    <property type="component" value="Unassembled WGS sequence"/>
</dbReference>
<evidence type="ECO:0000256" key="1">
    <source>
        <dbReference type="ARBA" id="ARBA00000798"/>
    </source>
</evidence>
<dbReference type="PANTHER" id="PTHR43856:SF1">
    <property type="entry name" value="MITOCHONDRIAL CARDIOLIPIN HYDROLASE"/>
    <property type="match status" value="1"/>
</dbReference>
<comment type="similarity">
    <text evidence="2">Belongs to the phospholipase D family.</text>
</comment>
<protein>
    <recommendedName>
        <fullName evidence="3">phospholipase D</fullName>
        <ecNumber evidence="3">3.1.4.4</ecNumber>
    </recommendedName>
</protein>
<evidence type="ECO:0000259" key="7">
    <source>
        <dbReference type="PROSITE" id="PS50035"/>
    </source>
</evidence>
<dbReference type="OrthoDB" id="281759at2"/>
<proteinExistence type="inferred from homology"/>